<sequence length="150" mass="15763">MSAAAPPGRPDGAAAGGPGPGHAHDLRGRLRAIRAAAEDVRAFAAGLDDARLLALPEADRRTYRALKDALLEISERAGELPPPLLARHPGVDWRGWTGLRDMASQRDFGAELRRLGLAVADDLPALLAAVEAELARPGDDAPECRSPDLG</sequence>
<dbReference type="Proteomes" id="UP001501588">
    <property type="component" value="Unassembled WGS sequence"/>
</dbReference>
<evidence type="ECO:0000313" key="6">
    <source>
        <dbReference type="Proteomes" id="UP001501588"/>
    </source>
</evidence>
<evidence type="ECO:0000256" key="4">
    <source>
        <dbReference type="SAM" id="MobiDB-lite"/>
    </source>
</evidence>
<comment type="caution">
    <text evidence="5">The sequence shown here is derived from an EMBL/GenBank/DDBJ whole genome shotgun (WGS) entry which is preliminary data.</text>
</comment>
<evidence type="ECO:0000313" key="5">
    <source>
        <dbReference type="EMBL" id="GAA0585462.1"/>
    </source>
</evidence>
<dbReference type="InterPro" id="IPR008201">
    <property type="entry name" value="HepT-like"/>
</dbReference>
<keyword evidence="1" id="KW-1277">Toxin-antitoxin system</keyword>
<keyword evidence="2" id="KW-0540">Nuclease</keyword>
<feature type="compositionally biased region" description="Low complexity" evidence="4">
    <location>
        <begin position="1"/>
        <end position="13"/>
    </location>
</feature>
<name>A0ABN1F972_9PROT</name>
<keyword evidence="6" id="KW-1185">Reference proteome</keyword>
<dbReference type="Pfam" id="PF01934">
    <property type="entry name" value="HepT-like"/>
    <property type="match status" value="1"/>
</dbReference>
<gene>
    <name evidence="5" type="ORF">GCM10009416_24790</name>
</gene>
<keyword evidence="3" id="KW-0378">Hydrolase</keyword>
<evidence type="ECO:0000256" key="2">
    <source>
        <dbReference type="ARBA" id="ARBA00022722"/>
    </source>
</evidence>
<accession>A0ABN1F972</accession>
<evidence type="ECO:0000256" key="1">
    <source>
        <dbReference type="ARBA" id="ARBA00022649"/>
    </source>
</evidence>
<dbReference type="EMBL" id="BAAAFZ010000031">
    <property type="protein sequence ID" value="GAA0585462.1"/>
    <property type="molecule type" value="Genomic_DNA"/>
</dbReference>
<feature type="region of interest" description="Disordered" evidence="4">
    <location>
        <begin position="1"/>
        <end position="27"/>
    </location>
</feature>
<proteinExistence type="predicted"/>
<organism evidence="5 6">
    <name type="scientific">Craurococcus roseus</name>
    <dbReference type="NCBI Taxonomy" id="77585"/>
    <lineage>
        <taxon>Bacteria</taxon>
        <taxon>Pseudomonadati</taxon>
        <taxon>Pseudomonadota</taxon>
        <taxon>Alphaproteobacteria</taxon>
        <taxon>Acetobacterales</taxon>
        <taxon>Acetobacteraceae</taxon>
        <taxon>Craurococcus</taxon>
    </lineage>
</organism>
<reference evidence="5 6" key="1">
    <citation type="journal article" date="2019" name="Int. J. Syst. Evol. Microbiol.">
        <title>The Global Catalogue of Microorganisms (GCM) 10K type strain sequencing project: providing services to taxonomists for standard genome sequencing and annotation.</title>
        <authorList>
            <consortium name="The Broad Institute Genomics Platform"/>
            <consortium name="The Broad Institute Genome Sequencing Center for Infectious Disease"/>
            <person name="Wu L."/>
            <person name="Ma J."/>
        </authorList>
    </citation>
    <scope>NUCLEOTIDE SEQUENCE [LARGE SCALE GENOMIC DNA]</scope>
    <source>
        <strain evidence="5 6">JCM 9933</strain>
    </source>
</reference>
<dbReference type="RefSeq" id="WP_343895615.1">
    <property type="nucleotide sequence ID" value="NZ_BAAAFZ010000031.1"/>
</dbReference>
<evidence type="ECO:0000256" key="3">
    <source>
        <dbReference type="ARBA" id="ARBA00022801"/>
    </source>
</evidence>
<protein>
    <submittedName>
        <fullName evidence="5">Uncharacterized protein</fullName>
    </submittedName>
</protein>